<evidence type="ECO:0000256" key="6">
    <source>
        <dbReference type="SAM" id="Phobius"/>
    </source>
</evidence>
<evidence type="ECO:0000313" key="8">
    <source>
        <dbReference type="Proteomes" id="UP001519363"/>
    </source>
</evidence>
<dbReference type="InterPro" id="IPR002549">
    <property type="entry name" value="AI-2E-like"/>
</dbReference>
<name>A0ABS5ARW8_9PSEU</name>
<evidence type="ECO:0000256" key="4">
    <source>
        <dbReference type="ARBA" id="ARBA00022989"/>
    </source>
</evidence>
<evidence type="ECO:0000256" key="2">
    <source>
        <dbReference type="ARBA" id="ARBA00009773"/>
    </source>
</evidence>
<dbReference type="PANTHER" id="PTHR21716:SF64">
    <property type="entry name" value="AI-2 TRANSPORT PROTEIN TQSA"/>
    <property type="match status" value="1"/>
</dbReference>
<dbReference type="EMBL" id="JAGIOO010000001">
    <property type="protein sequence ID" value="MBP2479324.1"/>
    <property type="molecule type" value="Genomic_DNA"/>
</dbReference>
<feature type="transmembrane region" description="Helical" evidence="6">
    <location>
        <begin position="227"/>
        <end position="246"/>
    </location>
</feature>
<dbReference type="RefSeq" id="WP_249044736.1">
    <property type="nucleotide sequence ID" value="NZ_JAGIOO010000001.1"/>
</dbReference>
<evidence type="ECO:0000256" key="1">
    <source>
        <dbReference type="ARBA" id="ARBA00004141"/>
    </source>
</evidence>
<dbReference type="Pfam" id="PF01594">
    <property type="entry name" value="AI-2E_transport"/>
    <property type="match status" value="1"/>
</dbReference>
<feature type="transmembrane region" description="Helical" evidence="6">
    <location>
        <begin position="23"/>
        <end position="44"/>
    </location>
</feature>
<dbReference type="PANTHER" id="PTHR21716">
    <property type="entry name" value="TRANSMEMBRANE PROTEIN"/>
    <property type="match status" value="1"/>
</dbReference>
<dbReference type="Proteomes" id="UP001519363">
    <property type="component" value="Unassembled WGS sequence"/>
</dbReference>
<keyword evidence="8" id="KW-1185">Reference proteome</keyword>
<sequence>MPRGLVVLLGAAAATVIVAGLRAVAWLAGPVLLALVIVIVLSPVHGWLRRRGAPAWVATGVLLVAVYGLLVGFVLVVLVSLAQLGAVLPEYADEAAAMLADLTRQLSRLGLSPEQLRLLAASVDPGKLAALLLRLVGDLTGLTTSLVFLLALLLFLSAEAGYADARLRELSPRVREVLAGFGVKTRRYLVVTTVFGLIIAVLDAIVLLWMGIPLALLWGLLSFVTNYIPNIGFLMGVLPPAVLGLLTSGPRGLLVVVVLYVLINFVVQSLIQPRFVGDAVGLSPAVTLVALVFWTWVLGPLGMVLAVPATSLAVALLVELDPRAGWATALMRAR</sequence>
<feature type="transmembrane region" description="Helical" evidence="6">
    <location>
        <begin position="56"/>
        <end position="81"/>
    </location>
</feature>
<gene>
    <name evidence="7" type="ORF">JOF53_008196</name>
</gene>
<feature type="transmembrane region" description="Helical" evidence="6">
    <location>
        <begin position="146"/>
        <end position="167"/>
    </location>
</feature>
<organism evidence="7 8">
    <name type="scientific">Crossiella equi</name>
    <dbReference type="NCBI Taxonomy" id="130796"/>
    <lineage>
        <taxon>Bacteria</taxon>
        <taxon>Bacillati</taxon>
        <taxon>Actinomycetota</taxon>
        <taxon>Actinomycetes</taxon>
        <taxon>Pseudonocardiales</taxon>
        <taxon>Pseudonocardiaceae</taxon>
        <taxon>Crossiella</taxon>
    </lineage>
</organism>
<protein>
    <submittedName>
        <fullName evidence="7">PurR-regulated permease PerM</fullName>
    </submittedName>
</protein>
<evidence type="ECO:0000256" key="3">
    <source>
        <dbReference type="ARBA" id="ARBA00022692"/>
    </source>
</evidence>
<feature type="transmembrane region" description="Helical" evidence="6">
    <location>
        <begin position="253"/>
        <end position="271"/>
    </location>
</feature>
<feature type="transmembrane region" description="Helical" evidence="6">
    <location>
        <begin position="291"/>
        <end position="318"/>
    </location>
</feature>
<feature type="transmembrane region" description="Helical" evidence="6">
    <location>
        <begin position="188"/>
        <end position="221"/>
    </location>
</feature>
<comment type="subcellular location">
    <subcellularLocation>
        <location evidence="1">Membrane</location>
        <topology evidence="1">Multi-pass membrane protein</topology>
    </subcellularLocation>
</comment>
<keyword evidence="4 6" id="KW-1133">Transmembrane helix</keyword>
<evidence type="ECO:0000256" key="5">
    <source>
        <dbReference type="ARBA" id="ARBA00023136"/>
    </source>
</evidence>
<accession>A0ABS5ARW8</accession>
<evidence type="ECO:0000313" key="7">
    <source>
        <dbReference type="EMBL" id="MBP2479324.1"/>
    </source>
</evidence>
<keyword evidence="5 6" id="KW-0472">Membrane</keyword>
<comment type="similarity">
    <text evidence="2">Belongs to the autoinducer-2 exporter (AI-2E) (TC 2.A.86) family.</text>
</comment>
<comment type="caution">
    <text evidence="7">The sequence shown here is derived from an EMBL/GenBank/DDBJ whole genome shotgun (WGS) entry which is preliminary data.</text>
</comment>
<proteinExistence type="inferred from homology"/>
<reference evidence="7 8" key="1">
    <citation type="submission" date="2021-03" db="EMBL/GenBank/DDBJ databases">
        <title>Sequencing the genomes of 1000 actinobacteria strains.</title>
        <authorList>
            <person name="Klenk H.-P."/>
        </authorList>
    </citation>
    <scope>NUCLEOTIDE SEQUENCE [LARGE SCALE GENOMIC DNA]</scope>
    <source>
        <strain evidence="7 8">DSM 44580</strain>
    </source>
</reference>
<keyword evidence="3 6" id="KW-0812">Transmembrane</keyword>